<name>F4LIX5_TREBD</name>
<dbReference type="PANTHER" id="PTHR12260:SF6">
    <property type="entry name" value="DAMAGE-CONTROL PHOSPHATASE ARMT1"/>
    <property type="match status" value="1"/>
</dbReference>
<evidence type="ECO:0000256" key="4">
    <source>
        <dbReference type="ARBA" id="ARBA00022723"/>
    </source>
</evidence>
<dbReference type="InterPro" id="IPR002791">
    <property type="entry name" value="ARMT1-like_metal-bd"/>
</dbReference>
<comment type="similarity">
    <text evidence="3">Belongs to the damage-control phosphatase family. Sugar phosphate phosphatase III subfamily.</text>
</comment>
<comment type="catalytic activity">
    <reaction evidence="1">
        <text>beta-D-fructose 1-phosphate + H2O = D-fructose + phosphate</text>
        <dbReference type="Rhea" id="RHEA:35603"/>
        <dbReference type="ChEBI" id="CHEBI:15377"/>
        <dbReference type="ChEBI" id="CHEBI:37721"/>
        <dbReference type="ChEBI" id="CHEBI:43474"/>
        <dbReference type="ChEBI" id="CHEBI:138881"/>
    </reaction>
</comment>
<dbReference type="GO" id="GO:0046872">
    <property type="term" value="F:metal ion binding"/>
    <property type="evidence" value="ECO:0007669"/>
    <property type="project" value="UniProtKB-KW"/>
</dbReference>
<keyword evidence="6" id="KW-0464">Manganese</keyword>
<evidence type="ECO:0000256" key="3">
    <source>
        <dbReference type="ARBA" id="ARBA00009519"/>
    </source>
</evidence>
<dbReference type="InterPro" id="IPR036075">
    <property type="entry name" value="ARMT-1-like_metal-bd_sf"/>
</dbReference>
<reference evidence="10" key="1">
    <citation type="submission" date="2011-04" db="EMBL/GenBank/DDBJ databases">
        <title>The complete genome of Treponema brennaborense DSM 12168.</title>
        <authorList>
            <person name="Lucas S."/>
            <person name="Han J."/>
            <person name="Lapidus A."/>
            <person name="Bruce D."/>
            <person name="Goodwin L."/>
            <person name="Pitluck S."/>
            <person name="Peters L."/>
            <person name="Kyrpides N."/>
            <person name="Mavromatis K."/>
            <person name="Ivanova N."/>
            <person name="Mikhailova N."/>
            <person name="Pagani I."/>
            <person name="Teshima H."/>
            <person name="Detter J.C."/>
            <person name="Tapia R."/>
            <person name="Han C."/>
            <person name="Land M."/>
            <person name="Hauser L."/>
            <person name="Markowitz V."/>
            <person name="Cheng J.-F."/>
            <person name="Hugenholtz P."/>
            <person name="Woyke T."/>
            <person name="Wu D."/>
            <person name="Gronow S."/>
            <person name="Wellnitz S."/>
            <person name="Brambilla E."/>
            <person name="Klenk H.-P."/>
            <person name="Eisen J.A."/>
        </authorList>
    </citation>
    <scope>NUCLEOTIDE SEQUENCE [LARGE SCALE GENOMIC DNA]</scope>
    <source>
        <strain evidence="10">DSM 12168 / CIP 105900 / DD5/3</strain>
    </source>
</reference>
<dbReference type="InterPro" id="IPR039763">
    <property type="entry name" value="ARMT1"/>
</dbReference>
<dbReference type="Pfam" id="PF01937">
    <property type="entry name" value="ARMT1-like_dom"/>
    <property type="match status" value="1"/>
</dbReference>
<dbReference type="KEGG" id="tbe:Trebr_1864"/>
<comment type="cofactor">
    <cofactor evidence="2">
        <name>Mn(2+)</name>
        <dbReference type="ChEBI" id="CHEBI:29035"/>
    </cofactor>
</comment>
<evidence type="ECO:0000313" key="9">
    <source>
        <dbReference type="EMBL" id="AEE17284.1"/>
    </source>
</evidence>
<evidence type="ECO:0000256" key="6">
    <source>
        <dbReference type="ARBA" id="ARBA00023211"/>
    </source>
</evidence>
<evidence type="ECO:0000256" key="2">
    <source>
        <dbReference type="ARBA" id="ARBA00001936"/>
    </source>
</evidence>
<evidence type="ECO:0000256" key="5">
    <source>
        <dbReference type="ARBA" id="ARBA00022801"/>
    </source>
</evidence>
<dbReference type="AlphaFoldDB" id="F4LIX5"/>
<dbReference type="EMBL" id="CP002696">
    <property type="protein sequence ID" value="AEE17284.1"/>
    <property type="molecule type" value="Genomic_DNA"/>
</dbReference>
<keyword evidence="4" id="KW-0479">Metal-binding</keyword>
<feature type="domain" description="Damage-control phosphatase ARMT1-like metal-binding" evidence="8">
    <location>
        <begin position="86"/>
        <end position="344"/>
    </location>
</feature>
<proteinExistence type="inferred from homology"/>
<protein>
    <recommendedName>
        <fullName evidence="8">Damage-control phosphatase ARMT1-like metal-binding domain-containing protein</fullName>
    </recommendedName>
</protein>
<comment type="catalytic activity">
    <reaction evidence="7">
        <text>beta-D-fructose 6-phosphate = dihydroxyacetone + D-glyceraldehyde 3-phosphate</text>
        <dbReference type="Rhea" id="RHEA:28002"/>
        <dbReference type="ChEBI" id="CHEBI:16016"/>
        <dbReference type="ChEBI" id="CHEBI:57634"/>
        <dbReference type="ChEBI" id="CHEBI:59776"/>
    </reaction>
</comment>
<dbReference type="GO" id="GO:0006974">
    <property type="term" value="P:DNA damage response"/>
    <property type="evidence" value="ECO:0007669"/>
    <property type="project" value="TreeGrafter"/>
</dbReference>
<gene>
    <name evidence="9" type="ordered locus">Trebr_1864</name>
</gene>
<sequence length="394" mass="43885">MSVSCYGRLSASEPDSFAGRTVDTRFPLIYSECCGGDYGRLLRETIVSGVFQHTVLTAESQALFEAKLRPYAGLPLGVFFHKAPFLLAEFYFHHLLLELREYGCNRFDFFAAKKELAYCRRIESFRRILHELFLLKRTYGSLSAASGSGSHAAFDAWHLFFTECNAVLLCDESAAALDYLVRRNDRTARIDIVCADSGPELFADIYLACTLLCFGLAERVVFHVKPYPFLERNATVADFYRLAAELTADGNNKTLADFIARKKISVRTADFWILPCTFDEMPFGLCSYFSESALVVIKGDTNYRRLVQDIRWPHTDSFALRSVLHTLPVAASRLVRSEVVTGLSPAVAVSVPDFICGSESYEPSGKNCGVIQCSIPAAIPAAGAGRNQISFRIR</sequence>
<keyword evidence="10" id="KW-1185">Reference proteome</keyword>
<dbReference type="Gene3D" id="3.40.50.10880">
    <property type="entry name" value="Uncharacterised protein PF01937, DUF89, domain 3"/>
    <property type="match status" value="1"/>
</dbReference>
<keyword evidence="5" id="KW-0378">Hydrolase</keyword>
<dbReference type="PANTHER" id="PTHR12260">
    <property type="entry name" value="DAMAGE-CONTROL PHOSPHATASE ARMT1"/>
    <property type="match status" value="1"/>
</dbReference>
<dbReference type="HOGENOM" id="CLU_030117_3_0_12"/>
<evidence type="ECO:0000256" key="7">
    <source>
        <dbReference type="ARBA" id="ARBA00048809"/>
    </source>
</evidence>
<evidence type="ECO:0000313" key="10">
    <source>
        <dbReference type="Proteomes" id="UP000006546"/>
    </source>
</evidence>
<dbReference type="STRING" id="906968.Trebr_1864"/>
<dbReference type="SUPFAM" id="SSF111321">
    <property type="entry name" value="AF1104-like"/>
    <property type="match status" value="1"/>
</dbReference>
<dbReference type="OrthoDB" id="146189at2"/>
<dbReference type="GO" id="GO:0016791">
    <property type="term" value="F:phosphatase activity"/>
    <property type="evidence" value="ECO:0007669"/>
    <property type="project" value="TreeGrafter"/>
</dbReference>
<evidence type="ECO:0000259" key="8">
    <source>
        <dbReference type="Pfam" id="PF01937"/>
    </source>
</evidence>
<dbReference type="Proteomes" id="UP000006546">
    <property type="component" value="Chromosome"/>
</dbReference>
<accession>F4LIX5</accession>
<dbReference type="eggNOG" id="COG1578">
    <property type="taxonomic scope" value="Bacteria"/>
</dbReference>
<dbReference type="RefSeq" id="WP_013758988.1">
    <property type="nucleotide sequence ID" value="NC_015500.1"/>
</dbReference>
<organism evidence="9 10">
    <name type="scientific">Treponema brennaborense (strain DSM 12168 / CIP 105900 / DD5/3)</name>
    <dbReference type="NCBI Taxonomy" id="906968"/>
    <lineage>
        <taxon>Bacteria</taxon>
        <taxon>Pseudomonadati</taxon>
        <taxon>Spirochaetota</taxon>
        <taxon>Spirochaetia</taxon>
        <taxon>Spirochaetales</taxon>
        <taxon>Treponemataceae</taxon>
        <taxon>Treponema</taxon>
    </lineage>
</organism>
<evidence type="ECO:0000256" key="1">
    <source>
        <dbReference type="ARBA" id="ARBA00001326"/>
    </source>
</evidence>